<dbReference type="STRING" id="1028.SAMN05661096_03274"/>
<evidence type="ECO:0000313" key="2">
    <source>
        <dbReference type="EMBL" id="SMG46431.1"/>
    </source>
</evidence>
<feature type="compositionally biased region" description="Basic and acidic residues" evidence="1">
    <location>
        <begin position="197"/>
        <end position="215"/>
    </location>
</feature>
<protein>
    <recommendedName>
        <fullName evidence="4">Translation initiation factor IF-2, N-terminal region</fullName>
    </recommendedName>
</protein>
<proteinExistence type="predicted"/>
<evidence type="ECO:0008006" key="4">
    <source>
        <dbReference type="Google" id="ProtNLM"/>
    </source>
</evidence>
<dbReference type="Proteomes" id="UP000193804">
    <property type="component" value="Unassembled WGS sequence"/>
</dbReference>
<feature type="compositionally biased region" description="Basic and acidic residues" evidence="1">
    <location>
        <begin position="61"/>
        <end position="85"/>
    </location>
</feature>
<feature type="region of interest" description="Disordered" evidence="1">
    <location>
        <begin position="151"/>
        <end position="278"/>
    </location>
</feature>
<dbReference type="OrthoDB" id="983204at2"/>
<dbReference type="RefSeq" id="WP_085518409.1">
    <property type="nucleotide sequence ID" value="NZ_FXAW01000007.1"/>
</dbReference>
<feature type="compositionally biased region" description="Basic and acidic residues" evidence="1">
    <location>
        <begin position="158"/>
        <end position="185"/>
    </location>
</feature>
<dbReference type="EMBL" id="FXAW01000007">
    <property type="protein sequence ID" value="SMG46431.1"/>
    <property type="molecule type" value="Genomic_DNA"/>
</dbReference>
<sequence length="278" mass="32764">MRLAQAARKLSITTEDIVDFLEIRGISIERDSNTKLDEKAVDLLYKYFEIEEEGEEVLDQNNEKHLEGPPEHVQDDYEEQDHKVALDQSEQIDIDENEKVDSSEEAKARIEDEEISTRKSFKTVHDLLEGEDDNSNEDFVIKAPKVELKGLNVVGKIELPEPKPKSDPEEKKEVNRKPRKPDSKIVSKRSKNKKQKRELSPSEIRKREQDREARKRERVTKEKKKKRKEFYKEKVLKPKQIEQKNRPKKKKSSVEQINLNKKPKPKTALGKFWRWLNT</sequence>
<feature type="region of interest" description="Disordered" evidence="1">
    <location>
        <begin position="58"/>
        <end position="139"/>
    </location>
</feature>
<reference evidence="3" key="1">
    <citation type="submission" date="2017-04" db="EMBL/GenBank/DDBJ databases">
        <authorList>
            <person name="Varghese N."/>
            <person name="Submissions S."/>
        </authorList>
    </citation>
    <scope>NUCLEOTIDE SEQUENCE [LARGE SCALE GENOMIC DNA]</scope>
    <source>
        <strain evidence="3">DSM 4125</strain>
    </source>
</reference>
<feature type="compositionally biased region" description="Basic residues" evidence="1">
    <location>
        <begin position="216"/>
        <end position="229"/>
    </location>
</feature>
<keyword evidence="3" id="KW-1185">Reference proteome</keyword>
<organism evidence="2 3">
    <name type="scientific">Marivirga sericea</name>
    <dbReference type="NCBI Taxonomy" id="1028"/>
    <lineage>
        <taxon>Bacteria</taxon>
        <taxon>Pseudomonadati</taxon>
        <taxon>Bacteroidota</taxon>
        <taxon>Cytophagia</taxon>
        <taxon>Cytophagales</taxon>
        <taxon>Marivirgaceae</taxon>
        <taxon>Marivirga</taxon>
    </lineage>
</organism>
<evidence type="ECO:0000256" key="1">
    <source>
        <dbReference type="SAM" id="MobiDB-lite"/>
    </source>
</evidence>
<feature type="compositionally biased region" description="Basic residues" evidence="1">
    <location>
        <begin position="186"/>
        <end position="196"/>
    </location>
</feature>
<gene>
    <name evidence="2" type="ORF">SAMN05661096_03274</name>
</gene>
<name>A0A1X7KXX4_9BACT</name>
<accession>A0A1X7KXX4</accession>
<feature type="compositionally biased region" description="Basic and acidic residues" evidence="1">
    <location>
        <begin position="97"/>
        <end position="110"/>
    </location>
</feature>
<feature type="compositionally biased region" description="Basic and acidic residues" evidence="1">
    <location>
        <begin position="230"/>
        <end position="245"/>
    </location>
</feature>
<dbReference type="AlphaFoldDB" id="A0A1X7KXX4"/>
<evidence type="ECO:0000313" key="3">
    <source>
        <dbReference type="Proteomes" id="UP000193804"/>
    </source>
</evidence>